<evidence type="ECO:0000313" key="3">
    <source>
        <dbReference type="EMBL" id="PMD48516.1"/>
    </source>
</evidence>
<reference evidence="3 4" key="1">
    <citation type="submission" date="2016-04" db="EMBL/GenBank/DDBJ databases">
        <title>A degradative enzymes factory behind the ericoid mycorrhizal symbiosis.</title>
        <authorList>
            <consortium name="DOE Joint Genome Institute"/>
            <person name="Martino E."/>
            <person name="Morin E."/>
            <person name="Grelet G."/>
            <person name="Kuo A."/>
            <person name="Kohler A."/>
            <person name="Daghino S."/>
            <person name="Barry K."/>
            <person name="Choi C."/>
            <person name="Cichocki N."/>
            <person name="Clum A."/>
            <person name="Copeland A."/>
            <person name="Hainaut M."/>
            <person name="Haridas S."/>
            <person name="Labutti K."/>
            <person name="Lindquist E."/>
            <person name="Lipzen A."/>
            <person name="Khouja H.-R."/>
            <person name="Murat C."/>
            <person name="Ohm R."/>
            <person name="Olson A."/>
            <person name="Spatafora J."/>
            <person name="Veneault-Fourrey C."/>
            <person name="Henrissat B."/>
            <person name="Grigoriev I."/>
            <person name="Martin F."/>
            <person name="Perotto S."/>
        </authorList>
    </citation>
    <scope>NUCLEOTIDE SEQUENCE [LARGE SCALE GENOMIC DNA]</scope>
    <source>
        <strain evidence="3 4">F</strain>
    </source>
</reference>
<sequence length="151" mass="16290">MQVLAILSLQHCHKELLLGLYWPLWTLLGLGSSIAMCGVVISQIYSLKGHEPPKYTIALGTPVLVVSACGDFVATEVEKFHRKIKRTYTEERSTLKKSFTSGSSVLPIAQANTLGEAGRDLEAGLGEEAQIGDEAQTQEGLHTVASPSKKP</sequence>
<keyword evidence="4" id="KW-1185">Reference proteome</keyword>
<protein>
    <submittedName>
        <fullName evidence="3">Uncharacterized protein</fullName>
    </submittedName>
</protein>
<accession>A0A2J6SCN8</accession>
<name>A0A2J6SCN8_HYAVF</name>
<dbReference type="OrthoDB" id="3537340at2759"/>
<keyword evidence="2" id="KW-1133">Transmembrane helix</keyword>
<evidence type="ECO:0000313" key="4">
    <source>
        <dbReference type="Proteomes" id="UP000235786"/>
    </source>
</evidence>
<dbReference type="Proteomes" id="UP000235786">
    <property type="component" value="Unassembled WGS sequence"/>
</dbReference>
<proteinExistence type="predicted"/>
<feature type="transmembrane region" description="Helical" evidence="2">
    <location>
        <begin position="20"/>
        <end position="45"/>
    </location>
</feature>
<keyword evidence="2" id="KW-0472">Membrane</keyword>
<feature type="transmembrane region" description="Helical" evidence="2">
    <location>
        <begin position="57"/>
        <end position="77"/>
    </location>
</feature>
<keyword evidence="2" id="KW-0812">Transmembrane</keyword>
<dbReference type="AlphaFoldDB" id="A0A2J6SCN8"/>
<gene>
    <name evidence="3" type="ORF">L207DRAFT_8888</name>
</gene>
<feature type="region of interest" description="Disordered" evidence="1">
    <location>
        <begin position="122"/>
        <end position="151"/>
    </location>
</feature>
<evidence type="ECO:0000256" key="2">
    <source>
        <dbReference type="SAM" id="Phobius"/>
    </source>
</evidence>
<organism evidence="3 4">
    <name type="scientific">Hyaloscypha variabilis (strain UAMH 11265 / GT02V1 / F)</name>
    <name type="common">Meliniomyces variabilis</name>
    <dbReference type="NCBI Taxonomy" id="1149755"/>
    <lineage>
        <taxon>Eukaryota</taxon>
        <taxon>Fungi</taxon>
        <taxon>Dikarya</taxon>
        <taxon>Ascomycota</taxon>
        <taxon>Pezizomycotina</taxon>
        <taxon>Leotiomycetes</taxon>
        <taxon>Helotiales</taxon>
        <taxon>Hyaloscyphaceae</taxon>
        <taxon>Hyaloscypha</taxon>
        <taxon>Hyaloscypha variabilis</taxon>
    </lineage>
</organism>
<evidence type="ECO:0000256" key="1">
    <source>
        <dbReference type="SAM" id="MobiDB-lite"/>
    </source>
</evidence>
<dbReference type="EMBL" id="KZ613937">
    <property type="protein sequence ID" value="PMD48516.1"/>
    <property type="molecule type" value="Genomic_DNA"/>
</dbReference>